<keyword evidence="2" id="KW-1185">Reference proteome</keyword>
<dbReference type="OrthoDB" id="3535648at2"/>
<protein>
    <recommendedName>
        <fullName evidence="3">DUF1877 family protein</fullName>
    </recommendedName>
</protein>
<accession>A0A239E6J7</accession>
<organism evidence="1 2">
    <name type="scientific">Actinacidiphila glaucinigra</name>
    <dbReference type="NCBI Taxonomy" id="235986"/>
    <lineage>
        <taxon>Bacteria</taxon>
        <taxon>Bacillati</taxon>
        <taxon>Actinomycetota</taxon>
        <taxon>Actinomycetes</taxon>
        <taxon>Kitasatosporales</taxon>
        <taxon>Streptomycetaceae</taxon>
        <taxon>Actinacidiphila</taxon>
    </lineage>
</organism>
<evidence type="ECO:0000313" key="1">
    <source>
        <dbReference type="EMBL" id="SNS40286.1"/>
    </source>
</evidence>
<gene>
    <name evidence="1" type="ORF">SAMN05216252_105348</name>
</gene>
<dbReference type="Proteomes" id="UP000198280">
    <property type="component" value="Unassembled WGS sequence"/>
</dbReference>
<proteinExistence type="predicted"/>
<dbReference type="AlphaFoldDB" id="A0A239E6J7"/>
<sequence>MSTIVEFFVAPGHETAASVVAGGPGRAFESLEYGNFDAEEALIEWEGIVTGRSFGELVDAGVPEAVAEAGDWEGPVVLAVSRALQDALAAADASRLAEIGEAWIRERAADGEVFDHEIVTEILGGLARLARGIGGRGGYRVYCWTA</sequence>
<reference evidence="1 2" key="1">
    <citation type="submission" date="2017-06" db="EMBL/GenBank/DDBJ databases">
        <authorList>
            <person name="Kim H.J."/>
            <person name="Triplett B.A."/>
        </authorList>
    </citation>
    <scope>NUCLEOTIDE SEQUENCE [LARGE SCALE GENOMIC DNA]</scope>
    <source>
        <strain evidence="1 2">CGMCC 4.1858</strain>
    </source>
</reference>
<evidence type="ECO:0000313" key="2">
    <source>
        <dbReference type="Proteomes" id="UP000198280"/>
    </source>
</evidence>
<dbReference type="RefSeq" id="WP_089223896.1">
    <property type="nucleotide sequence ID" value="NZ_FZOF01000005.1"/>
</dbReference>
<name>A0A239E6J7_9ACTN</name>
<evidence type="ECO:0008006" key="3">
    <source>
        <dbReference type="Google" id="ProtNLM"/>
    </source>
</evidence>
<dbReference type="EMBL" id="FZOF01000005">
    <property type="protein sequence ID" value="SNS40286.1"/>
    <property type="molecule type" value="Genomic_DNA"/>
</dbReference>